<proteinExistence type="predicted"/>
<sequence>MKENYNSSSENSVEIEAKMKKFYDSLSEKDKRRYAAIEAKKIGRGGPSYIARLFGCSRNTILRGAKEIEQLNLEQLNQAGIRQKGGGRKRLVETRPDLDAAFLEVVQNHTVENSLTQGKKWTYLSQVEIARELERLNFKVSVSVIKQLLKKYKFIQNYPAVQQSSDAHRQ</sequence>
<comment type="caution">
    <text evidence="1">The sequence shown here is derived from an EMBL/GenBank/DDBJ whole genome shotgun (WGS) entry which is preliminary data.</text>
</comment>
<evidence type="ECO:0008006" key="3">
    <source>
        <dbReference type="Google" id="ProtNLM"/>
    </source>
</evidence>
<reference evidence="1" key="1">
    <citation type="submission" date="2020-10" db="EMBL/GenBank/DDBJ databases">
        <authorList>
            <person name="Castelo-Branco R."/>
            <person name="Eusebio N."/>
            <person name="Adriana R."/>
            <person name="Vieira A."/>
            <person name="Brugerolle De Fraissinette N."/>
            <person name="Rezende De Castro R."/>
            <person name="Schneider M.P."/>
            <person name="Vasconcelos V."/>
            <person name="Leao P.N."/>
        </authorList>
    </citation>
    <scope>NUCLEOTIDE SEQUENCE</scope>
    <source>
        <strain evidence="1">LEGE 11479</strain>
    </source>
</reference>
<gene>
    <name evidence="1" type="ORF">IQ260_10670</name>
</gene>
<organism evidence="1 2">
    <name type="scientific">Leptolyngbya cf. ectocarpi LEGE 11479</name>
    <dbReference type="NCBI Taxonomy" id="1828722"/>
    <lineage>
        <taxon>Bacteria</taxon>
        <taxon>Bacillati</taxon>
        <taxon>Cyanobacteriota</taxon>
        <taxon>Cyanophyceae</taxon>
        <taxon>Leptolyngbyales</taxon>
        <taxon>Leptolyngbyaceae</taxon>
        <taxon>Leptolyngbya group</taxon>
        <taxon>Leptolyngbya</taxon>
    </lineage>
</organism>
<dbReference type="EMBL" id="JADEXP010000077">
    <property type="protein sequence ID" value="MBE9067118.1"/>
    <property type="molecule type" value="Genomic_DNA"/>
</dbReference>
<dbReference type="RefSeq" id="WP_193993088.1">
    <property type="nucleotide sequence ID" value="NZ_JADEXP010000077.1"/>
</dbReference>
<name>A0A928X5B7_LEPEC</name>
<protein>
    <recommendedName>
        <fullName evidence="3">Transposase</fullName>
    </recommendedName>
</protein>
<accession>A0A928X5B7</accession>
<evidence type="ECO:0000313" key="2">
    <source>
        <dbReference type="Proteomes" id="UP000615026"/>
    </source>
</evidence>
<evidence type="ECO:0000313" key="1">
    <source>
        <dbReference type="EMBL" id="MBE9067118.1"/>
    </source>
</evidence>
<dbReference type="AlphaFoldDB" id="A0A928X5B7"/>
<dbReference type="InterPro" id="IPR011518">
    <property type="entry name" value="Transposase_36"/>
</dbReference>
<dbReference type="Proteomes" id="UP000615026">
    <property type="component" value="Unassembled WGS sequence"/>
</dbReference>
<keyword evidence="2" id="KW-1185">Reference proteome</keyword>
<dbReference type="Pfam" id="PF07592">
    <property type="entry name" value="DDE_Tnp_ISAZ013"/>
    <property type="match status" value="1"/>
</dbReference>